<evidence type="ECO:0000313" key="1">
    <source>
        <dbReference type="EMBL" id="CAH3183965.1"/>
    </source>
</evidence>
<dbReference type="EMBL" id="CALNXI010002163">
    <property type="protein sequence ID" value="CAH3183965.1"/>
    <property type="molecule type" value="Genomic_DNA"/>
</dbReference>
<name>A0ABN8RY99_9CNID</name>
<proteinExistence type="predicted"/>
<sequence length="206" mass="23088">SHLGATDNQRRWLVAGIALNKILVPQIRPFVEQEVDKQYNNLKTSHSIHLQSTKGFLKCWPPGKHLNYENINGNKLHAKPSDCKVRSHIDFARLYVKNFMAKFNAFDDHCDASAVLILLGNVPVFSGPVQTAAGDVRVVRNAWAHCVFSEWDPTKFKQVFASMEKLVITLGLPAADEAKLLGELQDWETKGKAINDHTNLEEKSAS</sequence>
<gene>
    <name evidence="1" type="ORF">PEVE_00015181</name>
</gene>
<feature type="non-terminal residue" evidence="1">
    <location>
        <position position="1"/>
    </location>
</feature>
<organism evidence="1 2">
    <name type="scientific">Porites evermanni</name>
    <dbReference type="NCBI Taxonomy" id="104178"/>
    <lineage>
        <taxon>Eukaryota</taxon>
        <taxon>Metazoa</taxon>
        <taxon>Cnidaria</taxon>
        <taxon>Anthozoa</taxon>
        <taxon>Hexacorallia</taxon>
        <taxon>Scleractinia</taxon>
        <taxon>Fungiina</taxon>
        <taxon>Poritidae</taxon>
        <taxon>Porites</taxon>
    </lineage>
</organism>
<accession>A0ABN8RY99</accession>
<keyword evidence="2" id="KW-1185">Reference proteome</keyword>
<dbReference type="Proteomes" id="UP001159427">
    <property type="component" value="Unassembled WGS sequence"/>
</dbReference>
<comment type="caution">
    <text evidence="1">The sequence shown here is derived from an EMBL/GenBank/DDBJ whole genome shotgun (WGS) entry which is preliminary data.</text>
</comment>
<reference evidence="1 2" key="1">
    <citation type="submission" date="2022-05" db="EMBL/GenBank/DDBJ databases">
        <authorList>
            <consortium name="Genoscope - CEA"/>
            <person name="William W."/>
        </authorList>
    </citation>
    <scope>NUCLEOTIDE SEQUENCE [LARGE SCALE GENOMIC DNA]</scope>
</reference>
<protein>
    <submittedName>
        <fullName evidence="1">Uncharacterized protein</fullName>
    </submittedName>
</protein>
<evidence type="ECO:0000313" key="2">
    <source>
        <dbReference type="Proteomes" id="UP001159427"/>
    </source>
</evidence>